<dbReference type="EMBL" id="MVHT01000014">
    <property type="protein sequence ID" value="ORB08303.1"/>
    <property type="molecule type" value="Genomic_DNA"/>
</dbReference>
<protein>
    <submittedName>
        <fullName evidence="1">Uncharacterized protein</fullName>
    </submittedName>
</protein>
<proteinExistence type="predicted"/>
<dbReference type="AlphaFoldDB" id="A0A1E3SCU7"/>
<organism evidence="1 2">
    <name type="scientific">Mycobacterium intermedium</name>
    <dbReference type="NCBI Taxonomy" id="28445"/>
    <lineage>
        <taxon>Bacteria</taxon>
        <taxon>Bacillati</taxon>
        <taxon>Actinomycetota</taxon>
        <taxon>Actinomycetes</taxon>
        <taxon>Mycobacteriales</taxon>
        <taxon>Mycobacteriaceae</taxon>
        <taxon>Mycobacterium</taxon>
        <taxon>Mycobacterium simiae complex</taxon>
    </lineage>
</organism>
<gene>
    <name evidence="1" type="ORF">BST27_07830</name>
</gene>
<name>A0A1E3SCU7_MYCIE</name>
<keyword evidence="2" id="KW-1185">Reference proteome</keyword>
<evidence type="ECO:0000313" key="2">
    <source>
        <dbReference type="Proteomes" id="UP000192739"/>
    </source>
</evidence>
<dbReference type="STRING" id="28445.BHQ20_14965"/>
<accession>A0A1E3SCU7</accession>
<sequence length="110" mass="12551">MPEHAAHNVADDVADDLEKLATQIDALRKLEKLDGLTEDQLYDFRLQWGAALAARLRRLAQYNAMGMFDGADEVEFQTLRSELDELSSLIDRFQLARPKADAARRRYRSA</sequence>
<evidence type="ECO:0000313" key="1">
    <source>
        <dbReference type="EMBL" id="ORB08303.1"/>
    </source>
</evidence>
<dbReference type="Proteomes" id="UP000192739">
    <property type="component" value="Unassembled WGS sequence"/>
</dbReference>
<comment type="caution">
    <text evidence="1">The sequence shown here is derived from an EMBL/GenBank/DDBJ whole genome shotgun (WGS) entry which is preliminary data.</text>
</comment>
<reference evidence="1 2" key="1">
    <citation type="submission" date="2017-02" db="EMBL/GenBank/DDBJ databases">
        <title>The new phylogeny of genus Mycobacterium.</title>
        <authorList>
            <person name="Tortoli E."/>
            <person name="Trovato A."/>
            <person name="Cirillo D.M."/>
        </authorList>
    </citation>
    <scope>NUCLEOTIDE SEQUENCE [LARGE SCALE GENOMIC DNA]</scope>
    <source>
        <strain evidence="1 2">DSM 44049</strain>
    </source>
</reference>